<dbReference type="Proteomes" id="UP000027135">
    <property type="component" value="Unassembled WGS sequence"/>
</dbReference>
<gene>
    <name evidence="2" type="ORF">L798_06045</name>
</gene>
<evidence type="ECO:0000313" key="3">
    <source>
        <dbReference type="Proteomes" id="UP000027135"/>
    </source>
</evidence>
<evidence type="ECO:0000313" key="2">
    <source>
        <dbReference type="EMBL" id="KDR23759.1"/>
    </source>
</evidence>
<feature type="region of interest" description="Disordered" evidence="1">
    <location>
        <begin position="1"/>
        <end position="25"/>
    </location>
</feature>
<accession>A0A067RV54</accession>
<reference evidence="2 3" key="1">
    <citation type="journal article" date="2014" name="Nat. Commun.">
        <title>Molecular traces of alternative social organization in a termite genome.</title>
        <authorList>
            <person name="Terrapon N."/>
            <person name="Li C."/>
            <person name="Robertson H.M."/>
            <person name="Ji L."/>
            <person name="Meng X."/>
            <person name="Booth W."/>
            <person name="Chen Z."/>
            <person name="Childers C.P."/>
            <person name="Glastad K.M."/>
            <person name="Gokhale K."/>
            <person name="Gowin J."/>
            <person name="Gronenberg W."/>
            <person name="Hermansen R.A."/>
            <person name="Hu H."/>
            <person name="Hunt B.G."/>
            <person name="Huylmans A.K."/>
            <person name="Khalil S.M."/>
            <person name="Mitchell R.D."/>
            <person name="Munoz-Torres M.C."/>
            <person name="Mustard J.A."/>
            <person name="Pan H."/>
            <person name="Reese J.T."/>
            <person name="Scharf M.E."/>
            <person name="Sun F."/>
            <person name="Vogel H."/>
            <person name="Xiao J."/>
            <person name="Yang W."/>
            <person name="Yang Z."/>
            <person name="Yang Z."/>
            <person name="Zhou J."/>
            <person name="Zhu J."/>
            <person name="Brent C.S."/>
            <person name="Elsik C.G."/>
            <person name="Goodisman M.A."/>
            <person name="Liberles D.A."/>
            <person name="Roe R.M."/>
            <person name="Vargo E.L."/>
            <person name="Vilcinskas A."/>
            <person name="Wang J."/>
            <person name="Bornberg-Bauer E."/>
            <person name="Korb J."/>
            <person name="Zhang G."/>
            <person name="Liebig J."/>
        </authorList>
    </citation>
    <scope>NUCLEOTIDE SEQUENCE [LARGE SCALE GENOMIC DNA]</scope>
    <source>
        <tissue evidence="2">Whole organism</tissue>
    </source>
</reference>
<sequence>MVSATSSNSGATAVSTNDEEDSDRNVIRDVVAVSDESEFNACGEDAAVACGSWMLAVATGSGRMASCVGGLHRRPSYTCTPFPYRRHYAVRRKNGVLLPR</sequence>
<name>A0A067RV54_ZOONE</name>
<evidence type="ECO:0000256" key="1">
    <source>
        <dbReference type="SAM" id="MobiDB-lite"/>
    </source>
</evidence>
<dbReference type="InParanoid" id="A0A067RV54"/>
<protein>
    <submittedName>
        <fullName evidence="2">Uncharacterized protein</fullName>
    </submittedName>
</protein>
<organism evidence="2 3">
    <name type="scientific">Zootermopsis nevadensis</name>
    <name type="common">Dampwood termite</name>
    <dbReference type="NCBI Taxonomy" id="136037"/>
    <lineage>
        <taxon>Eukaryota</taxon>
        <taxon>Metazoa</taxon>
        <taxon>Ecdysozoa</taxon>
        <taxon>Arthropoda</taxon>
        <taxon>Hexapoda</taxon>
        <taxon>Insecta</taxon>
        <taxon>Pterygota</taxon>
        <taxon>Neoptera</taxon>
        <taxon>Polyneoptera</taxon>
        <taxon>Dictyoptera</taxon>
        <taxon>Blattodea</taxon>
        <taxon>Blattoidea</taxon>
        <taxon>Termitoidae</taxon>
        <taxon>Termopsidae</taxon>
        <taxon>Zootermopsis</taxon>
    </lineage>
</organism>
<proteinExistence type="predicted"/>
<keyword evidence="3" id="KW-1185">Reference proteome</keyword>
<feature type="compositionally biased region" description="Polar residues" evidence="1">
    <location>
        <begin position="1"/>
        <end position="16"/>
    </location>
</feature>
<dbReference type="AlphaFoldDB" id="A0A067RV54"/>
<dbReference type="EMBL" id="KK852446">
    <property type="protein sequence ID" value="KDR23759.1"/>
    <property type="molecule type" value="Genomic_DNA"/>
</dbReference>